<dbReference type="AlphaFoldDB" id="A0A330LZM1"/>
<organism evidence="1 2">
    <name type="scientific">Shewanella benthica</name>
    <dbReference type="NCBI Taxonomy" id="43661"/>
    <lineage>
        <taxon>Bacteria</taxon>
        <taxon>Pseudomonadati</taxon>
        <taxon>Pseudomonadota</taxon>
        <taxon>Gammaproteobacteria</taxon>
        <taxon>Alteromonadales</taxon>
        <taxon>Shewanellaceae</taxon>
        <taxon>Shewanella</taxon>
    </lineage>
</organism>
<reference evidence="2" key="1">
    <citation type="submission" date="2018-06" db="EMBL/GenBank/DDBJ databases">
        <authorList>
            <person name="Cea G.-C."/>
            <person name="William W."/>
        </authorList>
    </citation>
    <scope>NUCLEOTIDE SEQUENCE [LARGE SCALE GENOMIC DNA]</scope>
    <source>
        <strain evidence="2">DB21MT-2</strain>
    </source>
</reference>
<protein>
    <submittedName>
        <fullName evidence="1">Uncharacterized protein</fullName>
    </submittedName>
</protein>
<proteinExistence type="predicted"/>
<evidence type="ECO:0000313" key="2">
    <source>
        <dbReference type="Proteomes" id="UP000250123"/>
    </source>
</evidence>
<evidence type="ECO:0000313" key="1">
    <source>
        <dbReference type="EMBL" id="SQH75442.1"/>
    </source>
</evidence>
<dbReference type="EMBL" id="LS483452">
    <property type="protein sequence ID" value="SQH75442.1"/>
    <property type="molecule type" value="Genomic_DNA"/>
</dbReference>
<gene>
    <name evidence="1" type="ORF">SHEWBE_1476</name>
</gene>
<accession>A0A330LZM1</accession>
<sequence>MMCSPDLLTKTTGLDMWDEGIWADVEESSEAAVCLCFTNSYLTLFFNKYSLRVIAMATLYLLQGQS</sequence>
<dbReference type="KEGG" id="sbk:SHEWBE_1476"/>
<dbReference type="Proteomes" id="UP000250123">
    <property type="component" value="Chromosome SHEWBE"/>
</dbReference>
<name>A0A330LZM1_9GAMM</name>